<protein>
    <recommendedName>
        <fullName evidence="1">Core domain-containing protein</fullName>
    </recommendedName>
</protein>
<evidence type="ECO:0000313" key="3">
    <source>
        <dbReference type="Proteomes" id="UP000051586"/>
    </source>
</evidence>
<dbReference type="InterPro" id="IPR000361">
    <property type="entry name" value="ATAP_core_dom"/>
</dbReference>
<dbReference type="EMBL" id="AYZI01000002">
    <property type="protein sequence ID" value="KRM92272.1"/>
    <property type="molecule type" value="Genomic_DNA"/>
</dbReference>
<dbReference type="Pfam" id="PF01521">
    <property type="entry name" value="Fe-S_biosyn"/>
    <property type="match status" value="1"/>
</dbReference>
<dbReference type="AlphaFoldDB" id="A0A0R2CM66"/>
<dbReference type="SUPFAM" id="SSF89360">
    <property type="entry name" value="HesB-like domain"/>
    <property type="match status" value="1"/>
</dbReference>
<dbReference type="InterPro" id="IPR035903">
    <property type="entry name" value="HesB-like_dom_sf"/>
</dbReference>
<dbReference type="PATRIC" id="fig|1423745.4.peg.428"/>
<proteinExistence type="predicted"/>
<sequence>MNLQITDEALKYIKERLPQATAFLLTADDGSNQYSAGKGSACNVGDSFQVVGVNQVDDPYTIKFDCDQEARFYTSPNDQTFFGKGLKVDMKNNWLELKDNSGILDGQLTTNNAVK</sequence>
<dbReference type="STRING" id="1423745.GCA_001311215_01051"/>
<feature type="domain" description="Core" evidence="1">
    <location>
        <begin position="1"/>
        <end position="111"/>
    </location>
</feature>
<gene>
    <name evidence="2" type="ORF">FC87_GL000400</name>
</gene>
<accession>A0A0R2CM66</accession>
<dbReference type="Proteomes" id="UP000051586">
    <property type="component" value="Unassembled WGS sequence"/>
</dbReference>
<dbReference type="RefSeq" id="WP_009166976.1">
    <property type="nucleotide sequence ID" value="NZ_AYZI01000002.1"/>
</dbReference>
<reference evidence="2 3" key="1">
    <citation type="journal article" date="2015" name="Genome Announc.">
        <title>Expanding the biotechnology potential of lactobacilli through comparative genomics of 213 strains and associated genera.</title>
        <authorList>
            <person name="Sun Z."/>
            <person name="Harris H.M."/>
            <person name="McCann A."/>
            <person name="Guo C."/>
            <person name="Argimon S."/>
            <person name="Zhang W."/>
            <person name="Yang X."/>
            <person name="Jeffery I.B."/>
            <person name="Cooney J.C."/>
            <person name="Kagawa T.F."/>
            <person name="Liu W."/>
            <person name="Song Y."/>
            <person name="Salvetti E."/>
            <person name="Wrobel A."/>
            <person name="Rasinkangas P."/>
            <person name="Parkhill J."/>
            <person name="Rea M.C."/>
            <person name="O'Sullivan O."/>
            <person name="Ritari J."/>
            <person name="Douillard F.P."/>
            <person name="Paul Ross R."/>
            <person name="Yang R."/>
            <person name="Briner A.E."/>
            <person name="Felis G.E."/>
            <person name="de Vos W.M."/>
            <person name="Barrangou R."/>
            <person name="Klaenhammer T.R."/>
            <person name="Caufield P.W."/>
            <person name="Cui Y."/>
            <person name="Zhang H."/>
            <person name="O'Toole P.W."/>
        </authorList>
    </citation>
    <scope>NUCLEOTIDE SEQUENCE [LARGE SCALE GENOMIC DNA]</scope>
    <source>
        <strain evidence="2 3">DSM 22689</strain>
    </source>
</reference>
<evidence type="ECO:0000259" key="1">
    <source>
        <dbReference type="Pfam" id="PF01521"/>
    </source>
</evidence>
<evidence type="ECO:0000313" key="2">
    <source>
        <dbReference type="EMBL" id="KRM92272.1"/>
    </source>
</evidence>
<name>A0A0R2CM66_9LACO</name>
<organism evidence="2 3">
    <name type="scientific">Fructilactobacillus florum DSM 22689 = JCM 16035</name>
    <dbReference type="NCBI Taxonomy" id="1423745"/>
    <lineage>
        <taxon>Bacteria</taxon>
        <taxon>Bacillati</taxon>
        <taxon>Bacillota</taxon>
        <taxon>Bacilli</taxon>
        <taxon>Lactobacillales</taxon>
        <taxon>Lactobacillaceae</taxon>
        <taxon>Fructilactobacillus</taxon>
    </lineage>
</organism>
<comment type="caution">
    <text evidence="2">The sequence shown here is derived from an EMBL/GenBank/DDBJ whole genome shotgun (WGS) entry which is preliminary data.</text>
</comment>
<dbReference type="Gene3D" id="2.60.300.12">
    <property type="entry name" value="HesB-like domain"/>
    <property type="match status" value="1"/>
</dbReference>